<dbReference type="PRINTS" id="PR00474">
    <property type="entry name" value="GLU5KINASE"/>
</dbReference>
<evidence type="ECO:0000313" key="10">
    <source>
        <dbReference type="Proteomes" id="UP000650467"/>
    </source>
</evidence>
<dbReference type="SMART" id="SM00359">
    <property type="entry name" value="PUA"/>
    <property type="match status" value="1"/>
</dbReference>
<feature type="domain" description="PUA" evidence="8">
    <location>
        <begin position="290"/>
        <end position="365"/>
    </location>
</feature>
<proteinExistence type="inferred from homology"/>
<dbReference type="PROSITE" id="PS50890">
    <property type="entry name" value="PUA"/>
    <property type="match status" value="1"/>
</dbReference>
<keyword evidence="1" id="KW-0963">Cytoplasm</keyword>
<dbReference type="PANTHER" id="PTHR43654">
    <property type="entry name" value="GLUTAMATE 5-KINASE"/>
    <property type="match status" value="1"/>
</dbReference>
<evidence type="ECO:0000259" key="8">
    <source>
        <dbReference type="SMART" id="SM00359"/>
    </source>
</evidence>
<dbReference type="GO" id="GO:0005829">
    <property type="term" value="C:cytosol"/>
    <property type="evidence" value="ECO:0007669"/>
    <property type="project" value="TreeGrafter"/>
</dbReference>
<dbReference type="Pfam" id="PF01472">
    <property type="entry name" value="PUA"/>
    <property type="match status" value="1"/>
</dbReference>
<keyword evidence="4" id="KW-0808">Transferase</keyword>
<keyword evidence="2" id="KW-0028">Amino-acid biosynthesis</keyword>
<keyword evidence="7" id="KW-0067">ATP-binding</keyword>
<dbReference type="InterPro" id="IPR036393">
    <property type="entry name" value="AceGlu_kinase-like_sf"/>
</dbReference>
<dbReference type="GO" id="GO:0005524">
    <property type="term" value="F:ATP binding"/>
    <property type="evidence" value="ECO:0007669"/>
    <property type="project" value="UniProtKB-KW"/>
</dbReference>
<name>A0A835TD41_CHLIN</name>
<accession>A0A835TD41</accession>
<evidence type="ECO:0000256" key="7">
    <source>
        <dbReference type="ARBA" id="ARBA00022840"/>
    </source>
</evidence>
<dbReference type="SUPFAM" id="SSF53633">
    <property type="entry name" value="Carbamate kinase-like"/>
    <property type="match status" value="1"/>
</dbReference>
<keyword evidence="6" id="KW-0418">Kinase</keyword>
<dbReference type="CDD" id="cd21157">
    <property type="entry name" value="PUA_G5K"/>
    <property type="match status" value="1"/>
</dbReference>
<evidence type="ECO:0000256" key="1">
    <source>
        <dbReference type="ARBA" id="ARBA00022490"/>
    </source>
</evidence>
<dbReference type="Proteomes" id="UP000650467">
    <property type="component" value="Unassembled WGS sequence"/>
</dbReference>
<dbReference type="Gene3D" id="2.30.130.10">
    <property type="entry name" value="PUA domain"/>
    <property type="match status" value="1"/>
</dbReference>
<keyword evidence="10" id="KW-1185">Reference proteome</keyword>
<evidence type="ECO:0000256" key="4">
    <source>
        <dbReference type="ARBA" id="ARBA00022679"/>
    </source>
</evidence>
<keyword evidence="3" id="KW-0641">Proline biosynthesis</keyword>
<evidence type="ECO:0000313" key="9">
    <source>
        <dbReference type="EMBL" id="KAG2438154.1"/>
    </source>
</evidence>
<dbReference type="InterPro" id="IPR001048">
    <property type="entry name" value="Asp/Glu/Uridylate_kinase"/>
</dbReference>
<reference evidence="9" key="1">
    <citation type="journal article" date="2020" name="bioRxiv">
        <title>Comparative genomics of Chlamydomonas.</title>
        <authorList>
            <person name="Craig R.J."/>
            <person name="Hasan A.R."/>
            <person name="Ness R.W."/>
            <person name="Keightley P.D."/>
        </authorList>
    </citation>
    <scope>NUCLEOTIDE SEQUENCE</scope>
    <source>
        <strain evidence="9">SAG 7.73</strain>
    </source>
</reference>
<dbReference type="InterPro" id="IPR005715">
    <property type="entry name" value="Glu_5kinase/COase_Synthase"/>
</dbReference>
<dbReference type="InterPro" id="IPR015947">
    <property type="entry name" value="PUA-like_sf"/>
</dbReference>
<organism evidence="9 10">
    <name type="scientific">Chlamydomonas incerta</name>
    <dbReference type="NCBI Taxonomy" id="51695"/>
    <lineage>
        <taxon>Eukaryota</taxon>
        <taxon>Viridiplantae</taxon>
        <taxon>Chlorophyta</taxon>
        <taxon>core chlorophytes</taxon>
        <taxon>Chlorophyceae</taxon>
        <taxon>CS clade</taxon>
        <taxon>Chlamydomonadales</taxon>
        <taxon>Chlamydomonadaceae</taxon>
        <taxon>Chlamydomonas</taxon>
    </lineage>
</organism>
<keyword evidence="5" id="KW-0547">Nucleotide-binding</keyword>
<evidence type="ECO:0000256" key="6">
    <source>
        <dbReference type="ARBA" id="ARBA00022777"/>
    </source>
</evidence>
<dbReference type="InterPro" id="IPR019797">
    <property type="entry name" value="Glutamate_5-kinase_CS"/>
</dbReference>
<dbReference type="Gene3D" id="3.40.1160.10">
    <property type="entry name" value="Acetylglutamate kinase-like"/>
    <property type="match status" value="1"/>
</dbReference>
<dbReference type="PROSITE" id="PS00902">
    <property type="entry name" value="GLUTAMATE_5_KINASE"/>
    <property type="match status" value="1"/>
</dbReference>
<dbReference type="NCBIfam" id="TIGR01027">
    <property type="entry name" value="proB"/>
    <property type="match status" value="1"/>
</dbReference>
<dbReference type="EMBL" id="JAEHOC010000010">
    <property type="protein sequence ID" value="KAG2438154.1"/>
    <property type="molecule type" value="Genomic_DNA"/>
</dbReference>
<dbReference type="OrthoDB" id="409889at2759"/>
<dbReference type="InterPro" id="IPR002478">
    <property type="entry name" value="PUA"/>
</dbReference>
<dbReference type="InterPro" id="IPR036974">
    <property type="entry name" value="PUA_sf"/>
</dbReference>
<evidence type="ECO:0000256" key="5">
    <source>
        <dbReference type="ARBA" id="ARBA00022741"/>
    </source>
</evidence>
<dbReference type="FunFam" id="3.40.1160.10:FF:000018">
    <property type="entry name" value="Glutamate 5-kinase"/>
    <property type="match status" value="1"/>
</dbReference>
<dbReference type="GO" id="GO:0004349">
    <property type="term" value="F:glutamate 5-kinase activity"/>
    <property type="evidence" value="ECO:0007669"/>
    <property type="project" value="InterPro"/>
</dbReference>
<protein>
    <recommendedName>
        <fullName evidence="8">PUA domain-containing protein</fullName>
    </recommendedName>
</protein>
<dbReference type="GO" id="GO:0009084">
    <property type="term" value="P:glutamine family amino acid biosynthetic process"/>
    <property type="evidence" value="ECO:0007669"/>
    <property type="project" value="UniProtKB-ARBA"/>
</dbReference>
<dbReference type="HAMAP" id="MF_00456">
    <property type="entry name" value="ProB"/>
    <property type="match status" value="1"/>
</dbReference>
<sequence>MIAGPRPRGYVKETLGTDASIFVVKVGTTSLMRPEHQTVNLSSLAKLCEAVRDLRSQGHHVVIVTSGAVGVGAQHLSLPGPEPLRKRALAAVGQVQLIKYYEDFLGALGLKCAQLLLTLDNLANRSQYLNARTTFIELLAYGVVPIVNENDTVAVQELRFGDNDTLSAQVAALVQADWLFLLTDVDCLYTANPKDDPNATPIYEVEDISRLTADTSTRGTQWGTGGMATKLTAGRIATAAGCTMVICNSTAPENIVRIAQGEPKLGTKFFPLPHSLKGRKRWVLSVPVRGQLWLDAGAVRAVRDKHRPLVAAGIMRVEGDFGLQECVSLMDPSGCEFARGLCGVGSQELCALLAGTGAGGGGSDDGGGAAAGGGCGGSSGGYFTSSGGTGGSGLLLLRGSSGGGDGARTSLLPPLPPAGTALGGSTGGLVVAGPETCGTACGDASAASTFAPAAAASAAATAACSAFSRRASSNGGGSGVGPRLQVSVAAAATALLPARYDSAASFAAAAGGGVGGGGGGGCGGGGTEEDVSLCCDLSLEVVIHRGNLVLLSASEELPPPPPLQQQATADIDDLLAVACNAGTAACDDEDSILLPALPVSPLAASAASAAAAVVAAATAAAMAQRHTATTAVAASGGGGAGVQTATAALLPPPPPPPLPADPAVVGPHDDVGKLAPCYVVLPLLPDVEEGGGGLLERAATSDAASPPEFAKLGEAVTTAAVEGAGGGGAATEGLLTLQAYLPTPLPPVPLPKLPA</sequence>
<dbReference type="Pfam" id="PF00696">
    <property type="entry name" value="AA_kinase"/>
    <property type="match status" value="1"/>
</dbReference>
<dbReference type="GO" id="GO:0003723">
    <property type="term" value="F:RNA binding"/>
    <property type="evidence" value="ECO:0007669"/>
    <property type="project" value="InterPro"/>
</dbReference>
<dbReference type="InterPro" id="IPR041739">
    <property type="entry name" value="G5K_ProB"/>
</dbReference>
<gene>
    <name evidence="9" type="ORF">HXX76_005762</name>
</gene>
<dbReference type="PANTHER" id="PTHR43654:SF3">
    <property type="entry name" value="GLUTAMATE 5-KINASE"/>
    <property type="match status" value="1"/>
</dbReference>
<comment type="caution">
    <text evidence="9">The sequence shown here is derived from an EMBL/GenBank/DDBJ whole genome shotgun (WGS) entry which is preliminary data.</text>
</comment>
<dbReference type="InterPro" id="IPR001057">
    <property type="entry name" value="Glu/AcGlu_kinase"/>
</dbReference>
<dbReference type="CDD" id="cd04242">
    <property type="entry name" value="AAK_G5K_ProB"/>
    <property type="match status" value="1"/>
</dbReference>
<evidence type="ECO:0000256" key="2">
    <source>
        <dbReference type="ARBA" id="ARBA00022605"/>
    </source>
</evidence>
<dbReference type="SUPFAM" id="SSF88697">
    <property type="entry name" value="PUA domain-like"/>
    <property type="match status" value="1"/>
</dbReference>
<dbReference type="AlphaFoldDB" id="A0A835TD41"/>
<evidence type="ECO:0000256" key="3">
    <source>
        <dbReference type="ARBA" id="ARBA00022650"/>
    </source>
</evidence>